<dbReference type="Proteomes" id="UP000008142">
    <property type="component" value="Unassembled WGS sequence"/>
</dbReference>
<gene>
    <name evidence="1" type="ORF">HCEG_08102</name>
</gene>
<accession>F0USL0</accession>
<dbReference type="EMBL" id="DS990642">
    <property type="protein sequence ID" value="EGC48887.1"/>
    <property type="molecule type" value="Genomic_DNA"/>
</dbReference>
<name>F0USL0_AJEC8</name>
<dbReference type="AlphaFoldDB" id="F0USL0"/>
<evidence type="ECO:0000313" key="1">
    <source>
        <dbReference type="EMBL" id="EGC48887.1"/>
    </source>
</evidence>
<organism evidence="2">
    <name type="scientific">Ajellomyces capsulatus (strain H88)</name>
    <name type="common">Darling's disease fungus</name>
    <name type="synonym">Histoplasma capsulatum</name>
    <dbReference type="NCBI Taxonomy" id="544711"/>
    <lineage>
        <taxon>Eukaryota</taxon>
        <taxon>Fungi</taxon>
        <taxon>Dikarya</taxon>
        <taxon>Ascomycota</taxon>
        <taxon>Pezizomycotina</taxon>
        <taxon>Eurotiomycetes</taxon>
        <taxon>Eurotiomycetidae</taxon>
        <taxon>Onygenales</taxon>
        <taxon>Ajellomycetaceae</taxon>
        <taxon>Histoplasma</taxon>
    </lineage>
</organism>
<dbReference type="HOGENOM" id="CLU_2170304_0_0_1"/>
<proteinExistence type="predicted"/>
<reference evidence="2" key="1">
    <citation type="submission" date="2008-07" db="EMBL/GenBank/DDBJ databases">
        <title>Annotation of Ajellomyces capsulatus strain H88.</title>
        <authorList>
            <person name="Champion M."/>
            <person name="Cuomo C."/>
            <person name="Ma L.-J."/>
            <person name="Henn M.R."/>
            <person name="Sil A."/>
            <person name="Goldman B."/>
            <person name="Young S.K."/>
            <person name="Kodira C.D."/>
            <person name="Zeng Q."/>
            <person name="Koehrsen M."/>
            <person name="Alvarado L."/>
            <person name="Berlin A."/>
            <person name="Borenstein D."/>
            <person name="Chen Z."/>
            <person name="Engels R."/>
            <person name="Freedman E."/>
            <person name="Gellesch M."/>
            <person name="Goldberg J."/>
            <person name="Griggs A."/>
            <person name="Gujja S."/>
            <person name="Heiman D."/>
            <person name="Hepburn T."/>
            <person name="Howarth C."/>
            <person name="Jen D."/>
            <person name="Larson L."/>
            <person name="Lewis B."/>
            <person name="Mehta T."/>
            <person name="Park D."/>
            <person name="Pearson M."/>
            <person name="Roberts A."/>
            <person name="Saif S."/>
            <person name="Shea T."/>
            <person name="Shenoy N."/>
            <person name="Sisk P."/>
            <person name="Stolte C."/>
            <person name="Sykes S."/>
            <person name="Walk T."/>
            <person name="White J."/>
            <person name="Yandava C."/>
            <person name="Klein B."/>
            <person name="McEwen J.G."/>
            <person name="Puccia R."/>
            <person name="Goldman G.H."/>
            <person name="Felipe M.S."/>
            <person name="Nino-Vega G."/>
            <person name="San-Blas G."/>
            <person name="Taylor J."/>
            <person name="Mendoza L."/>
            <person name="Galagan J."/>
            <person name="Nusbaum C."/>
            <person name="Birren B."/>
        </authorList>
    </citation>
    <scope>NUCLEOTIDE SEQUENCE [LARGE SCALE GENOMIC DNA]</scope>
    <source>
        <strain evidence="2">H88</strain>
    </source>
</reference>
<protein>
    <submittedName>
        <fullName evidence="1">Predicted protein</fullName>
    </submittedName>
</protein>
<sequence>MAHNAMRKMDEALPPISEKYQQIFQPTLLEPSSHCGSKGPTAWPVHLFLWSQEKKIGASLHSRMERFLWDLHIGINKTCRRGGGGVGGGILAKIPGQKKSKAMQEKMDFC</sequence>
<dbReference type="OrthoDB" id="10476571at2759"/>
<evidence type="ECO:0000313" key="2">
    <source>
        <dbReference type="Proteomes" id="UP000008142"/>
    </source>
</evidence>